<dbReference type="SUPFAM" id="SSF47364">
    <property type="entry name" value="Domain of the SRP/SRP receptor G-proteins"/>
    <property type="match status" value="1"/>
</dbReference>
<dbReference type="SUPFAM" id="SSF52540">
    <property type="entry name" value="P-loop containing nucleoside triphosphate hydrolases"/>
    <property type="match status" value="1"/>
</dbReference>
<dbReference type="Gramene" id="KQK15348">
    <property type="protein sequence ID" value="KQK15348"/>
    <property type="gene ID" value="BRADI_1g22077v3"/>
</dbReference>
<dbReference type="GO" id="GO:0006616">
    <property type="term" value="P:SRP-dependent cotranslational protein targeting to membrane, translocation"/>
    <property type="evidence" value="ECO:0000318"/>
    <property type="project" value="GO_Central"/>
</dbReference>
<dbReference type="AlphaFoldDB" id="I1GSK3"/>
<dbReference type="Proteomes" id="UP000008810">
    <property type="component" value="Chromosome 1"/>
</dbReference>
<dbReference type="InterPro" id="IPR036225">
    <property type="entry name" value="SRP/SRP_N"/>
</dbReference>
<dbReference type="GO" id="GO:0008312">
    <property type="term" value="F:7S RNA binding"/>
    <property type="evidence" value="ECO:0000318"/>
    <property type="project" value="GO_Central"/>
</dbReference>
<dbReference type="PANTHER" id="PTHR11564">
    <property type="entry name" value="SIGNAL RECOGNITION PARTICLE 54K PROTEIN SRP54"/>
    <property type="match status" value="1"/>
</dbReference>
<dbReference type="SMART" id="SM00962">
    <property type="entry name" value="SRP54"/>
    <property type="match status" value="1"/>
</dbReference>
<dbReference type="GO" id="GO:0005525">
    <property type="term" value="F:GTP binding"/>
    <property type="evidence" value="ECO:0007669"/>
    <property type="project" value="UniProtKB-KW"/>
</dbReference>
<dbReference type="InterPro" id="IPR000897">
    <property type="entry name" value="SRP54_GTPase_dom"/>
</dbReference>
<dbReference type="OrthoDB" id="10250817at2759"/>
<evidence type="ECO:0000313" key="5">
    <source>
        <dbReference type="EnsemblPlants" id="KQK15348"/>
    </source>
</evidence>
<dbReference type="PANTHER" id="PTHR11564:SF5">
    <property type="entry name" value="SIGNAL RECOGNITION PARTICLE SUBUNIT SRP54"/>
    <property type="match status" value="1"/>
</dbReference>
<dbReference type="HOGENOM" id="CLU_009301_3_4_1"/>
<dbReference type="InterPro" id="IPR042101">
    <property type="entry name" value="SRP54_N_sf"/>
</dbReference>
<evidence type="ECO:0000256" key="2">
    <source>
        <dbReference type="ARBA" id="ARBA00023134"/>
    </source>
</evidence>
<reference evidence="4" key="2">
    <citation type="submission" date="2017-06" db="EMBL/GenBank/DDBJ databases">
        <title>WGS assembly of Brachypodium distachyon.</title>
        <authorList>
            <consortium name="The International Brachypodium Initiative"/>
            <person name="Lucas S."/>
            <person name="Harmon-Smith M."/>
            <person name="Lail K."/>
            <person name="Tice H."/>
            <person name="Grimwood J."/>
            <person name="Bruce D."/>
            <person name="Barry K."/>
            <person name="Shu S."/>
            <person name="Lindquist E."/>
            <person name="Wang M."/>
            <person name="Pitluck S."/>
            <person name="Vogel J.P."/>
            <person name="Garvin D.F."/>
            <person name="Mockler T.C."/>
            <person name="Schmutz J."/>
            <person name="Rokhsar D."/>
            <person name="Bevan M.W."/>
        </authorList>
    </citation>
    <scope>NUCLEOTIDE SEQUENCE</scope>
    <source>
        <strain evidence="4">Bd21</strain>
    </source>
</reference>
<dbReference type="GO" id="GO:0005829">
    <property type="term" value="C:cytosol"/>
    <property type="evidence" value="ECO:0000318"/>
    <property type="project" value="GO_Central"/>
</dbReference>
<proteinExistence type="predicted"/>
<dbReference type="EMBL" id="CM000880">
    <property type="protein sequence ID" value="KQK15348.1"/>
    <property type="molecule type" value="Genomic_DNA"/>
</dbReference>
<dbReference type="STRING" id="15368.I1GSK3"/>
<evidence type="ECO:0000313" key="4">
    <source>
        <dbReference type="EMBL" id="KQK15348.1"/>
    </source>
</evidence>
<accession>I1GSK3</accession>
<dbReference type="RefSeq" id="XP_024313913.1">
    <property type="nucleotide sequence ID" value="XM_024458145.1"/>
</dbReference>
<dbReference type="ExpressionAtlas" id="I1GSK3">
    <property type="expression patterns" value="baseline"/>
</dbReference>
<keyword evidence="6" id="KW-1185">Reference proteome</keyword>
<keyword evidence="1" id="KW-0547">Nucleotide-binding</keyword>
<dbReference type="eggNOG" id="KOG0780">
    <property type="taxonomic scope" value="Eukaryota"/>
</dbReference>
<dbReference type="InterPro" id="IPR027417">
    <property type="entry name" value="P-loop_NTPase"/>
</dbReference>
<evidence type="ECO:0000256" key="1">
    <source>
        <dbReference type="ARBA" id="ARBA00022741"/>
    </source>
</evidence>
<dbReference type="GO" id="GO:0003924">
    <property type="term" value="F:GTPase activity"/>
    <property type="evidence" value="ECO:0007669"/>
    <property type="project" value="InterPro"/>
</dbReference>
<protein>
    <recommendedName>
        <fullName evidence="3">SRP54-type proteins GTP-binding domain-containing protein</fullName>
    </recommendedName>
</protein>
<reference evidence="5" key="3">
    <citation type="submission" date="2018-08" db="UniProtKB">
        <authorList>
            <consortium name="EnsemblPlants"/>
        </authorList>
    </citation>
    <scope>IDENTIFICATION</scope>
    <source>
        <strain evidence="5">cv. Bd21</strain>
    </source>
</reference>
<organism evidence="4">
    <name type="scientific">Brachypodium distachyon</name>
    <name type="common">Purple false brome</name>
    <name type="synonym">Trachynia distachya</name>
    <dbReference type="NCBI Taxonomy" id="15368"/>
    <lineage>
        <taxon>Eukaryota</taxon>
        <taxon>Viridiplantae</taxon>
        <taxon>Streptophyta</taxon>
        <taxon>Embryophyta</taxon>
        <taxon>Tracheophyta</taxon>
        <taxon>Spermatophyta</taxon>
        <taxon>Magnoliopsida</taxon>
        <taxon>Liliopsida</taxon>
        <taxon>Poales</taxon>
        <taxon>Poaceae</taxon>
        <taxon>BOP clade</taxon>
        <taxon>Pooideae</taxon>
        <taxon>Stipodae</taxon>
        <taxon>Brachypodieae</taxon>
        <taxon>Brachypodium</taxon>
    </lineage>
</organism>
<feature type="domain" description="SRP54-type proteins GTP-binding" evidence="3">
    <location>
        <begin position="95"/>
        <end position="250"/>
    </location>
</feature>
<keyword evidence="2" id="KW-0342">GTP-binding</keyword>
<evidence type="ECO:0000313" key="6">
    <source>
        <dbReference type="Proteomes" id="UP000008810"/>
    </source>
</evidence>
<dbReference type="Gene3D" id="1.20.120.140">
    <property type="entry name" value="Signal recognition particle SRP54, nucleotide-binding domain"/>
    <property type="match status" value="1"/>
</dbReference>
<dbReference type="GO" id="GO:0005786">
    <property type="term" value="C:signal recognition particle, endoplasmic reticulum targeting"/>
    <property type="evidence" value="ECO:0000318"/>
    <property type="project" value="GO_Central"/>
</dbReference>
<dbReference type="Gene3D" id="3.40.50.300">
    <property type="entry name" value="P-loop containing nucleotide triphosphate hydrolases"/>
    <property type="match status" value="1"/>
</dbReference>
<evidence type="ECO:0000259" key="3">
    <source>
        <dbReference type="SMART" id="SM00962"/>
    </source>
</evidence>
<dbReference type="InterPro" id="IPR022941">
    <property type="entry name" value="SRP54"/>
</dbReference>
<dbReference type="GeneID" id="100824240"/>
<name>I1GSK3_BRADI</name>
<dbReference type="EnsemblPlants" id="KQK15348">
    <property type="protein sequence ID" value="KQK15348"/>
    <property type="gene ID" value="BRADI_1g22077v3"/>
</dbReference>
<dbReference type="Pfam" id="PF00448">
    <property type="entry name" value="SRP54"/>
    <property type="match status" value="1"/>
</dbReference>
<gene>
    <name evidence="5" type="primary">LOC100824240</name>
    <name evidence="4" type="ORF">BRADI_1g22077v3</name>
</gene>
<dbReference type="OMA" id="KYARYHR"/>
<sequence length="269" mass="29175">MLLPELSAGISRALAGLTESNVTHSLDEICAALKKAEVRPEMALGLRSRLDELVRLESRGDFTATRLAISQGLFHELCKVFHAGIPAFAPEKGKISVILFVGLKGSGKEGIAIKYGEYYKVRGFSPALVCAGRFTAGVLHESRRCAEKAGIPFHGSDPDCLKVAHAGLTRFKGDSDLIVVDVPARHEQEADLFDEMLQIAENIKPDLLVFTMDGAIVFSESELCDCKECLNTNYYQGGSDDERDSSICCGSCAYIPTCSHRGVVEALLF</sequence>
<dbReference type="GO" id="GO:0030942">
    <property type="term" value="F:endoplasmic reticulum signal peptide binding"/>
    <property type="evidence" value="ECO:0000318"/>
    <property type="project" value="GO_Central"/>
</dbReference>
<reference evidence="4 5" key="1">
    <citation type="journal article" date="2010" name="Nature">
        <title>Genome sequencing and analysis of the model grass Brachypodium distachyon.</title>
        <authorList>
            <consortium name="International Brachypodium Initiative"/>
        </authorList>
    </citation>
    <scope>NUCLEOTIDE SEQUENCE [LARGE SCALE GENOMIC DNA]</scope>
    <source>
        <strain evidence="4 5">Bd21</strain>
    </source>
</reference>